<organism evidence="1">
    <name type="scientific">Leptospira borgpetersenii serovar Ballum</name>
    <dbReference type="NCBI Taxonomy" id="280505"/>
    <lineage>
        <taxon>Bacteria</taxon>
        <taxon>Pseudomonadati</taxon>
        <taxon>Spirochaetota</taxon>
        <taxon>Spirochaetia</taxon>
        <taxon>Leptospirales</taxon>
        <taxon>Leptospiraceae</taxon>
        <taxon>Leptospira</taxon>
    </lineage>
</organism>
<dbReference type="PATRIC" id="fig|280505.15.peg.1418"/>
<dbReference type="InterPro" id="IPR009078">
    <property type="entry name" value="Ferritin-like_SF"/>
</dbReference>
<proteinExistence type="predicted"/>
<gene>
    <name evidence="1" type="ORF">LBBP_01450</name>
</gene>
<dbReference type="AlphaFoldDB" id="A0A0E3B213"/>
<accession>A0A0E3B213</accession>
<evidence type="ECO:0008006" key="3">
    <source>
        <dbReference type="Google" id="ProtNLM"/>
    </source>
</evidence>
<name>A0A0E3B213_LEPBO</name>
<reference evidence="1 2" key="1">
    <citation type="journal article" date="2015" name="PLoS Negl. Trop. Dis.">
        <title>Distribution of Plasmids in Distinct Leptospira Pathogenic Species.</title>
        <authorList>
            <person name="Wang Y."/>
            <person name="Zhuang X."/>
            <person name="Zhong Y."/>
            <person name="Zhang C."/>
            <person name="Zhang Y."/>
            <person name="Zeng L."/>
            <person name="Zhu Y."/>
            <person name="He P."/>
            <person name="Dong K."/>
            <person name="Pal U."/>
            <person name="Guo X."/>
            <person name="Qin J."/>
        </authorList>
    </citation>
    <scope>NUCLEOTIDE SEQUENCE [LARGE SCALE GENOMIC DNA]</scope>
    <source>
        <strain evidence="1 2">56604</strain>
    </source>
</reference>
<dbReference type="SUPFAM" id="SSF47240">
    <property type="entry name" value="Ferritin-like"/>
    <property type="match status" value="1"/>
</dbReference>
<sequence>MIVVSTKSSVSTEPIRSFLQKIIQEPKQHSRWLNTISFLEHIGSRKILATQSGIGTGEMILRHASEEARHAHFFKRMSERISPGSCPDYQAGNLHCGFSAFLYFQRLDGMVLKNLNVSGIQDKKQSFLSYLYVTHLIEERADFLYKEYDRILKENQIPVNLKAVLKEEEFHLAEMQATLITEDPEYRTRYAFFQEKEEKNYLKFEKALLKSVGLADI</sequence>
<evidence type="ECO:0000313" key="2">
    <source>
        <dbReference type="Proteomes" id="UP000058857"/>
    </source>
</evidence>
<protein>
    <recommendedName>
        <fullName evidence="3">Rubrerythrin</fullName>
    </recommendedName>
</protein>
<evidence type="ECO:0000313" key="1">
    <source>
        <dbReference type="EMBL" id="ALO25741.1"/>
    </source>
</evidence>
<dbReference type="EMBL" id="CP012029">
    <property type="protein sequence ID" value="ALO25741.1"/>
    <property type="molecule type" value="Genomic_DNA"/>
</dbReference>
<dbReference type="RefSeq" id="WP_002740216.1">
    <property type="nucleotide sequence ID" value="NZ_CP012029.1"/>
</dbReference>
<dbReference type="Proteomes" id="UP000058857">
    <property type="component" value="Chromosome 1"/>
</dbReference>